<sequence length="114" mass="13551">MIIYEYIYLQIYRIYNLGGTDPDISARIALSIVIAIDLLVLNFYLKKIDYELNSVYLFSLMVIIGVFNLFYFSKKKTESIVEYFKNEKFKLIKSILVLIIIFIYPLWILITKMP</sequence>
<reference evidence="2" key="1">
    <citation type="submission" date="2023-07" db="EMBL/GenBank/DDBJ databases">
        <title>Genomic Encyclopedia of Type Strains, Phase IV (KMG-IV): sequencing the most valuable type-strain genomes for metagenomic binning, comparative biology and taxonomic classification.</title>
        <authorList>
            <person name="Goeker M."/>
        </authorList>
    </citation>
    <scope>NUCLEOTIDE SEQUENCE</scope>
    <source>
        <strain evidence="2">DSM 26174</strain>
    </source>
</reference>
<dbReference type="RefSeq" id="WP_309942353.1">
    <property type="nucleotide sequence ID" value="NZ_AP025307.1"/>
</dbReference>
<evidence type="ECO:0000313" key="2">
    <source>
        <dbReference type="EMBL" id="MDR6241515.1"/>
    </source>
</evidence>
<dbReference type="Proteomes" id="UP001185092">
    <property type="component" value="Unassembled WGS sequence"/>
</dbReference>
<gene>
    <name evidence="2" type="ORF">HNQ88_004602</name>
</gene>
<feature type="transmembrane region" description="Helical" evidence="1">
    <location>
        <begin position="24"/>
        <end position="45"/>
    </location>
</feature>
<keyword evidence="1" id="KW-0472">Membrane</keyword>
<dbReference type="AlphaFoldDB" id="A0AAE3XT39"/>
<keyword evidence="1" id="KW-1133">Transmembrane helix</keyword>
<evidence type="ECO:0000256" key="1">
    <source>
        <dbReference type="SAM" id="Phobius"/>
    </source>
</evidence>
<feature type="transmembrane region" description="Helical" evidence="1">
    <location>
        <begin position="52"/>
        <end position="71"/>
    </location>
</feature>
<accession>A0AAE3XT39</accession>
<keyword evidence="1" id="KW-0812">Transmembrane</keyword>
<dbReference type="EMBL" id="JAVDQD010000009">
    <property type="protein sequence ID" value="MDR6241515.1"/>
    <property type="molecule type" value="Genomic_DNA"/>
</dbReference>
<organism evidence="2 3">
    <name type="scientific">Aureibacter tunicatorum</name>
    <dbReference type="NCBI Taxonomy" id="866807"/>
    <lineage>
        <taxon>Bacteria</taxon>
        <taxon>Pseudomonadati</taxon>
        <taxon>Bacteroidota</taxon>
        <taxon>Cytophagia</taxon>
        <taxon>Cytophagales</taxon>
        <taxon>Persicobacteraceae</taxon>
        <taxon>Aureibacter</taxon>
    </lineage>
</organism>
<protein>
    <submittedName>
        <fullName evidence="2">Uncharacterized protein</fullName>
    </submittedName>
</protein>
<proteinExistence type="predicted"/>
<name>A0AAE3XT39_9BACT</name>
<evidence type="ECO:0000313" key="3">
    <source>
        <dbReference type="Proteomes" id="UP001185092"/>
    </source>
</evidence>
<feature type="transmembrane region" description="Helical" evidence="1">
    <location>
        <begin position="91"/>
        <end position="110"/>
    </location>
</feature>
<comment type="caution">
    <text evidence="2">The sequence shown here is derived from an EMBL/GenBank/DDBJ whole genome shotgun (WGS) entry which is preliminary data.</text>
</comment>
<keyword evidence="3" id="KW-1185">Reference proteome</keyword>